<proteinExistence type="predicted"/>
<dbReference type="Gene3D" id="3.10.50.40">
    <property type="match status" value="1"/>
</dbReference>
<organism evidence="1 2">
    <name type="scientific">Pegethrix bostrychoides GSE-TBD4-15B</name>
    <dbReference type="NCBI Taxonomy" id="2839662"/>
    <lineage>
        <taxon>Bacteria</taxon>
        <taxon>Bacillati</taxon>
        <taxon>Cyanobacteriota</taxon>
        <taxon>Cyanophyceae</taxon>
        <taxon>Oculatellales</taxon>
        <taxon>Oculatellaceae</taxon>
        <taxon>Pegethrix</taxon>
    </lineage>
</organism>
<evidence type="ECO:0000313" key="1">
    <source>
        <dbReference type="EMBL" id="MBW4464179.1"/>
    </source>
</evidence>
<dbReference type="GO" id="GO:0003755">
    <property type="term" value="F:peptidyl-prolyl cis-trans isomerase activity"/>
    <property type="evidence" value="ECO:0007669"/>
    <property type="project" value="InterPro"/>
</dbReference>
<reference evidence="1" key="2">
    <citation type="journal article" date="2022" name="Microbiol. Resour. Announc.">
        <title>Metagenome Sequencing to Explore Phylogenomics of Terrestrial Cyanobacteria.</title>
        <authorList>
            <person name="Ward R.D."/>
            <person name="Stajich J.E."/>
            <person name="Johansen J.R."/>
            <person name="Huntemann M."/>
            <person name="Clum A."/>
            <person name="Foster B."/>
            <person name="Foster B."/>
            <person name="Roux S."/>
            <person name="Palaniappan K."/>
            <person name="Varghese N."/>
            <person name="Mukherjee S."/>
            <person name="Reddy T.B.K."/>
            <person name="Daum C."/>
            <person name="Copeland A."/>
            <person name="Chen I.A."/>
            <person name="Ivanova N.N."/>
            <person name="Kyrpides N.C."/>
            <person name="Shapiro N."/>
            <person name="Eloe-Fadrosh E.A."/>
            <person name="Pietrasiak N."/>
        </authorList>
    </citation>
    <scope>NUCLEOTIDE SEQUENCE</scope>
    <source>
        <strain evidence="1">GSE-TBD4-15B</strain>
    </source>
</reference>
<sequence length="211" mass="24877">MAQPHPPQIPPQILRRLILDQAIADIECSEFEREQIQQQFDPAQARQQMWQEEVSPTDVADWLSREVRIRKFQRRQWGKTLTSYFLQRKDQLDQVICSLIYLRDIAFAQELYFRIIEGEQSFAELATLYSQQQHASEPTALGDLPPKLARMFYGGRVGQVWAPTLIEQQIVIARLEAHLPMQLDAAMQQRLYNERLEQWLNRQLQQQFGVL</sequence>
<dbReference type="AlphaFoldDB" id="A0A951P7H4"/>
<comment type="caution">
    <text evidence="1">The sequence shown here is derived from an EMBL/GenBank/DDBJ whole genome shotgun (WGS) entry which is preliminary data.</text>
</comment>
<evidence type="ECO:0000313" key="2">
    <source>
        <dbReference type="Proteomes" id="UP000707356"/>
    </source>
</evidence>
<dbReference type="SUPFAM" id="SSF54534">
    <property type="entry name" value="FKBP-like"/>
    <property type="match status" value="1"/>
</dbReference>
<dbReference type="Proteomes" id="UP000707356">
    <property type="component" value="Unassembled WGS sequence"/>
</dbReference>
<gene>
    <name evidence="1" type="ORF">KME07_01910</name>
</gene>
<dbReference type="InterPro" id="IPR046357">
    <property type="entry name" value="PPIase_dom_sf"/>
</dbReference>
<keyword evidence="1" id="KW-0413">Isomerase</keyword>
<dbReference type="EMBL" id="JAHHHV010000007">
    <property type="protein sequence ID" value="MBW4464179.1"/>
    <property type="molecule type" value="Genomic_DNA"/>
</dbReference>
<reference evidence="1" key="1">
    <citation type="submission" date="2021-05" db="EMBL/GenBank/DDBJ databases">
        <authorList>
            <person name="Pietrasiak N."/>
            <person name="Ward R."/>
            <person name="Stajich J.E."/>
            <person name="Kurbessoian T."/>
        </authorList>
    </citation>
    <scope>NUCLEOTIDE SEQUENCE</scope>
    <source>
        <strain evidence="1">GSE-TBD4-15B</strain>
    </source>
</reference>
<name>A0A951P7H4_9CYAN</name>
<protein>
    <submittedName>
        <fullName evidence="1">Peptidylprolyl isomerase</fullName>
    </submittedName>
</protein>
<accession>A0A951P7H4</accession>